<dbReference type="Pfam" id="PF13673">
    <property type="entry name" value="Acetyltransf_10"/>
    <property type="match status" value="1"/>
</dbReference>
<organism evidence="2">
    <name type="scientific">uncultured marine thaumarchaeote AD1000_26_G12</name>
    <dbReference type="NCBI Taxonomy" id="1455904"/>
    <lineage>
        <taxon>Archaea</taxon>
        <taxon>Nitrososphaerota</taxon>
        <taxon>environmental samples</taxon>
    </lineage>
</organism>
<dbReference type="EC" id="4.4.1.8" evidence="2"/>
<dbReference type="AlphaFoldDB" id="A0A075FMJ6"/>
<dbReference type="InterPro" id="IPR016181">
    <property type="entry name" value="Acyl_CoA_acyltransferase"/>
</dbReference>
<name>A0A075FMJ6_9ARCH</name>
<evidence type="ECO:0000259" key="1">
    <source>
        <dbReference type="PROSITE" id="PS51186"/>
    </source>
</evidence>
<dbReference type="Gene3D" id="3.40.630.30">
    <property type="match status" value="1"/>
</dbReference>
<proteinExistence type="predicted"/>
<keyword evidence="2" id="KW-0456">Lyase</keyword>
<dbReference type="GO" id="GO:0016829">
    <property type="term" value="F:lyase activity"/>
    <property type="evidence" value="ECO:0007669"/>
    <property type="project" value="UniProtKB-KW"/>
</dbReference>
<accession>A0A075FMJ6</accession>
<protein>
    <submittedName>
        <fullName evidence="2">GCN5-related N-acetyltransferase (PatB, malY)</fullName>
        <ecNumber evidence="2">4.4.1.8</ecNumber>
    </submittedName>
</protein>
<evidence type="ECO:0000313" key="2">
    <source>
        <dbReference type="EMBL" id="AIE92780.1"/>
    </source>
</evidence>
<dbReference type="SUPFAM" id="SSF55729">
    <property type="entry name" value="Acyl-CoA N-acyltransferases (Nat)"/>
    <property type="match status" value="1"/>
</dbReference>
<keyword evidence="2" id="KW-0808">Transferase</keyword>
<reference evidence="2" key="1">
    <citation type="journal article" date="2014" name="Genome Biol. Evol.">
        <title>Pangenome evidence for extensive interdomain horizontal transfer affecting lineage core and shell genes in uncultured planktonic thaumarchaeota and euryarchaeota.</title>
        <authorList>
            <person name="Deschamps P."/>
            <person name="Zivanovic Y."/>
            <person name="Moreira D."/>
            <person name="Rodriguez-Valera F."/>
            <person name="Lopez-Garcia P."/>
        </authorList>
    </citation>
    <scope>NUCLEOTIDE SEQUENCE</scope>
</reference>
<dbReference type="GO" id="GO:0016747">
    <property type="term" value="F:acyltransferase activity, transferring groups other than amino-acyl groups"/>
    <property type="evidence" value="ECO:0007669"/>
    <property type="project" value="InterPro"/>
</dbReference>
<dbReference type="EMBL" id="KF900375">
    <property type="protein sequence ID" value="AIE92780.1"/>
    <property type="molecule type" value="Genomic_DNA"/>
</dbReference>
<dbReference type="InterPro" id="IPR000182">
    <property type="entry name" value="GNAT_dom"/>
</dbReference>
<gene>
    <name evidence="2" type="primary">malY</name>
    <name evidence="2" type="synonym">patB</name>
</gene>
<dbReference type="PROSITE" id="PS51186">
    <property type="entry name" value="GNAT"/>
    <property type="match status" value="1"/>
</dbReference>
<sequence length="141" mass="17039">MKIKQISFLDKDFSNIRDIRKIVFADEMGIPEHELFDKFDQESDHFIFVEQNNVIGSVRIRQVEDCIKLERMAIYEEFRWKNFGYDAISQIINYYKNKSFTKIILDSIYDIRNFYKKCGFVEVGKIFDRVNLPHIRMELSF</sequence>
<feature type="domain" description="N-acetyltransferase" evidence="1">
    <location>
        <begin position="1"/>
        <end position="141"/>
    </location>
</feature>